<evidence type="ECO:0000313" key="1">
    <source>
        <dbReference type="EMBL" id="GFU09462.1"/>
    </source>
</evidence>
<gene>
    <name evidence="1" type="ORF">NPIL_255141</name>
</gene>
<name>A0A8X6QEH9_NEPPI</name>
<proteinExistence type="predicted"/>
<keyword evidence="2" id="KW-1185">Reference proteome</keyword>
<organism evidence="1 2">
    <name type="scientific">Nephila pilipes</name>
    <name type="common">Giant wood spider</name>
    <name type="synonym">Nephila maculata</name>
    <dbReference type="NCBI Taxonomy" id="299642"/>
    <lineage>
        <taxon>Eukaryota</taxon>
        <taxon>Metazoa</taxon>
        <taxon>Ecdysozoa</taxon>
        <taxon>Arthropoda</taxon>
        <taxon>Chelicerata</taxon>
        <taxon>Arachnida</taxon>
        <taxon>Araneae</taxon>
        <taxon>Araneomorphae</taxon>
        <taxon>Entelegynae</taxon>
        <taxon>Araneoidea</taxon>
        <taxon>Nephilidae</taxon>
        <taxon>Nephila</taxon>
    </lineage>
</organism>
<accession>A0A8X6QEH9</accession>
<sequence length="81" mass="8907">MARTKQKLCTKPKIANSSAELMSDAEATDSDCDSIAKEEILIDPEQTEEQTRCNEIQEMSRALANATGNQMHFDNCITLAG</sequence>
<dbReference type="Proteomes" id="UP000887013">
    <property type="component" value="Unassembled WGS sequence"/>
</dbReference>
<dbReference type="EMBL" id="BMAW01028859">
    <property type="protein sequence ID" value="GFU09462.1"/>
    <property type="molecule type" value="Genomic_DNA"/>
</dbReference>
<comment type="caution">
    <text evidence="1">The sequence shown here is derived from an EMBL/GenBank/DDBJ whole genome shotgun (WGS) entry which is preliminary data.</text>
</comment>
<evidence type="ECO:0000313" key="2">
    <source>
        <dbReference type="Proteomes" id="UP000887013"/>
    </source>
</evidence>
<dbReference type="AlphaFoldDB" id="A0A8X6QEH9"/>
<reference evidence="1" key="1">
    <citation type="submission" date="2020-08" db="EMBL/GenBank/DDBJ databases">
        <title>Multicomponent nature underlies the extraordinary mechanical properties of spider dragline silk.</title>
        <authorList>
            <person name="Kono N."/>
            <person name="Nakamura H."/>
            <person name="Mori M."/>
            <person name="Yoshida Y."/>
            <person name="Ohtoshi R."/>
            <person name="Malay A.D."/>
            <person name="Moran D.A.P."/>
            <person name="Tomita M."/>
            <person name="Numata K."/>
            <person name="Arakawa K."/>
        </authorList>
    </citation>
    <scope>NUCLEOTIDE SEQUENCE</scope>
</reference>
<protein>
    <submittedName>
        <fullName evidence="1">Uncharacterized protein</fullName>
    </submittedName>
</protein>